<feature type="region of interest" description="Disordered" evidence="1">
    <location>
        <begin position="307"/>
        <end position="359"/>
    </location>
</feature>
<feature type="compositionally biased region" description="Low complexity" evidence="1">
    <location>
        <begin position="307"/>
        <end position="328"/>
    </location>
</feature>
<proteinExistence type="predicted"/>
<dbReference type="RefSeq" id="WP_343896321.1">
    <property type="nucleotide sequence ID" value="NZ_BAAAFZ010000050.1"/>
</dbReference>
<dbReference type="Proteomes" id="UP001501588">
    <property type="component" value="Unassembled WGS sequence"/>
</dbReference>
<protein>
    <recommendedName>
        <fullName evidence="4">Recombinase</fullName>
    </recommendedName>
</protein>
<name>A0ABN1FHF2_9PROT</name>
<evidence type="ECO:0008006" key="4">
    <source>
        <dbReference type="Google" id="ProtNLM"/>
    </source>
</evidence>
<accession>A0ABN1FHF2</accession>
<comment type="caution">
    <text evidence="2">The sequence shown here is derived from an EMBL/GenBank/DDBJ whole genome shotgun (WGS) entry which is preliminary data.</text>
</comment>
<gene>
    <name evidence="2" type="ORF">GCM10009416_31520</name>
</gene>
<feature type="region of interest" description="Disordered" evidence="1">
    <location>
        <begin position="1"/>
        <end position="21"/>
    </location>
</feature>
<sequence length="359" mass="38094">MNEIVRPPASDPNAGWNASPTHSVSIARESSETGQIASALVSALSKLRNPPRNRSVEVSTRGGGKYAFRYATLDKILDLARPVLAAEGLVLFQPISTNEKGGLVLVTRLLHRSGEWMETSIPLPAPGGDPQSFGSAVTYLRRYAVTALLGIASDEDDDANRAAGNHIKDTTPRHERLRDEAGRHTDPVQALVAKAKAARDVDDGTDLLRAWANATAATEALRGRPEWEQLVRHVGVGLRNSLGQMCASAFVRAARLAEPDDVAAFETAWGGEWAHTLMMMQEEAPDTYRALQGHVVAQIRRARRGAGATSAATSEGGEDAAAANGAGDDVAKHSGAGRSAVSEGGPRRAAARRRPEPVA</sequence>
<evidence type="ECO:0000313" key="3">
    <source>
        <dbReference type="Proteomes" id="UP001501588"/>
    </source>
</evidence>
<evidence type="ECO:0000256" key="1">
    <source>
        <dbReference type="SAM" id="MobiDB-lite"/>
    </source>
</evidence>
<organism evidence="2 3">
    <name type="scientific">Craurococcus roseus</name>
    <dbReference type="NCBI Taxonomy" id="77585"/>
    <lineage>
        <taxon>Bacteria</taxon>
        <taxon>Pseudomonadati</taxon>
        <taxon>Pseudomonadota</taxon>
        <taxon>Alphaproteobacteria</taxon>
        <taxon>Acetobacterales</taxon>
        <taxon>Acetobacteraceae</taxon>
        <taxon>Craurococcus</taxon>
    </lineage>
</organism>
<reference evidence="2 3" key="1">
    <citation type="journal article" date="2019" name="Int. J. Syst. Evol. Microbiol.">
        <title>The Global Catalogue of Microorganisms (GCM) 10K type strain sequencing project: providing services to taxonomists for standard genome sequencing and annotation.</title>
        <authorList>
            <consortium name="The Broad Institute Genomics Platform"/>
            <consortium name="The Broad Institute Genome Sequencing Center for Infectious Disease"/>
            <person name="Wu L."/>
            <person name="Ma J."/>
        </authorList>
    </citation>
    <scope>NUCLEOTIDE SEQUENCE [LARGE SCALE GENOMIC DNA]</scope>
    <source>
        <strain evidence="2 3">JCM 9933</strain>
    </source>
</reference>
<dbReference type="EMBL" id="BAAAFZ010000050">
    <property type="protein sequence ID" value="GAA0590797.1"/>
    <property type="molecule type" value="Genomic_DNA"/>
</dbReference>
<evidence type="ECO:0000313" key="2">
    <source>
        <dbReference type="EMBL" id="GAA0590797.1"/>
    </source>
</evidence>
<dbReference type="InterPro" id="IPR007499">
    <property type="entry name" value="ERF_bacteria_virus"/>
</dbReference>
<keyword evidence="3" id="KW-1185">Reference proteome</keyword>
<dbReference type="Pfam" id="PF04404">
    <property type="entry name" value="ERF"/>
    <property type="match status" value="1"/>
</dbReference>